<name>A0A330L3D5_9BACT</name>
<keyword evidence="2" id="KW-1185">Reference proteome</keyword>
<dbReference type="Proteomes" id="UP000248168">
    <property type="component" value="Unassembled WGS sequence"/>
</dbReference>
<proteinExistence type="predicted"/>
<organism evidence="1 2">
    <name type="scientific">Nitrospira lenta</name>
    <dbReference type="NCBI Taxonomy" id="1436998"/>
    <lineage>
        <taxon>Bacteria</taxon>
        <taxon>Pseudomonadati</taxon>
        <taxon>Nitrospirota</taxon>
        <taxon>Nitrospiria</taxon>
        <taxon>Nitrospirales</taxon>
        <taxon>Nitrospiraceae</taxon>
        <taxon>Nitrospira</taxon>
    </lineage>
</organism>
<dbReference type="InParanoid" id="A0A330L3D5"/>
<accession>A0A330L3D5</accession>
<evidence type="ECO:0000313" key="1">
    <source>
        <dbReference type="EMBL" id="SPP63733.1"/>
    </source>
</evidence>
<dbReference type="EMBL" id="OUNR01000001">
    <property type="protein sequence ID" value="SPP63733.1"/>
    <property type="molecule type" value="Genomic_DNA"/>
</dbReference>
<reference evidence="2" key="1">
    <citation type="submission" date="2018-04" db="EMBL/GenBank/DDBJ databases">
        <authorList>
            <person name="Lucker S."/>
            <person name="Sakoula D."/>
        </authorList>
    </citation>
    <scope>NUCLEOTIDE SEQUENCE [LARGE SCALE GENOMIC DNA]</scope>
</reference>
<evidence type="ECO:0000313" key="2">
    <source>
        <dbReference type="Proteomes" id="UP000248168"/>
    </source>
</evidence>
<protein>
    <submittedName>
        <fullName evidence="1">Uncharacterized protein</fullName>
    </submittedName>
</protein>
<dbReference type="AlphaFoldDB" id="A0A330L3D5"/>
<sequence length="19" mass="2460">MAKDFVHRYDEYFDQRMAH</sequence>
<gene>
    <name evidence="1" type="ORF">NITLEN_10819</name>
</gene>